<protein>
    <submittedName>
        <fullName evidence="2">Siphovirus Gp157 family protein</fullName>
    </submittedName>
</protein>
<dbReference type="Proteomes" id="UP001597287">
    <property type="component" value="Unassembled WGS sequence"/>
</dbReference>
<evidence type="ECO:0000256" key="1">
    <source>
        <dbReference type="SAM" id="Coils"/>
    </source>
</evidence>
<dbReference type="Pfam" id="PF05565">
    <property type="entry name" value="Sipho_Gp157"/>
    <property type="match status" value="1"/>
</dbReference>
<gene>
    <name evidence="2" type="ORF">ACFSPV_32910</name>
</gene>
<dbReference type="EMBL" id="JBHUIG010000060">
    <property type="protein sequence ID" value="MFD2323495.1"/>
    <property type="molecule type" value="Genomic_DNA"/>
</dbReference>
<dbReference type="InterPro" id="IPR008840">
    <property type="entry name" value="Sipho_Gp157"/>
</dbReference>
<sequence length="164" mass="18056">MNITLFDAAQQVREAMGEIDPDTGEISESYAGSVALFEQKAVACVAYAKDEEVNIAAAKAMLKQMQEKLRAREDRLVRFKAYMADCMQATGITEVKHENGLFGAKLYFGRDEVVVLSDGYQFPPELCNEPKPPEPSKTKIKAAIKAGQPVSGAQIIRKDRLVIS</sequence>
<dbReference type="RefSeq" id="WP_380106495.1">
    <property type="nucleotide sequence ID" value="NZ_JBHSIH010000001.1"/>
</dbReference>
<name>A0ABW5EZF7_9BURK</name>
<accession>A0ABW5EZF7</accession>
<feature type="coiled-coil region" evidence="1">
    <location>
        <begin position="48"/>
        <end position="75"/>
    </location>
</feature>
<comment type="caution">
    <text evidence="2">The sequence shown here is derived from an EMBL/GenBank/DDBJ whole genome shotgun (WGS) entry which is preliminary data.</text>
</comment>
<reference evidence="3" key="1">
    <citation type="journal article" date="2019" name="Int. J. Syst. Evol. Microbiol.">
        <title>The Global Catalogue of Microorganisms (GCM) 10K type strain sequencing project: providing services to taxonomists for standard genome sequencing and annotation.</title>
        <authorList>
            <consortium name="The Broad Institute Genomics Platform"/>
            <consortium name="The Broad Institute Genome Sequencing Center for Infectious Disease"/>
            <person name="Wu L."/>
            <person name="Ma J."/>
        </authorList>
    </citation>
    <scope>NUCLEOTIDE SEQUENCE [LARGE SCALE GENOMIC DNA]</scope>
    <source>
        <strain evidence="3">CCUG 62793</strain>
    </source>
</reference>
<organism evidence="2 3">
    <name type="scientific">Delftia deserti</name>
    <dbReference type="NCBI Taxonomy" id="1651218"/>
    <lineage>
        <taxon>Bacteria</taxon>
        <taxon>Pseudomonadati</taxon>
        <taxon>Pseudomonadota</taxon>
        <taxon>Betaproteobacteria</taxon>
        <taxon>Burkholderiales</taxon>
        <taxon>Comamonadaceae</taxon>
        <taxon>Delftia</taxon>
    </lineage>
</organism>
<evidence type="ECO:0000313" key="3">
    <source>
        <dbReference type="Proteomes" id="UP001597287"/>
    </source>
</evidence>
<keyword evidence="3" id="KW-1185">Reference proteome</keyword>
<proteinExistence type="predicted"/>
<evidence type="ECO:0000313" key="2">
    <source>
        <dbReference type="EMBL" id="MFD2323495.1"/>
    </source>
</evidence>
<keyword evidence="1" id="KW-0175">Coiled coil</keyword>